<dbReference type="Proteomes" id="UP000677913">
    <property type="component" value="Unassembled WGS sequence"/>
</dbReference>
<keyword evidence="9" id="KW-1185">Reference proteome</keyword>
<evidence type="ECO:0000259" key="7">
    <source>
        <dbReference type="PROSITE" id="PS50075"/>
    </source>
</evidence>
<evidence type="ECO:0000313" key="8">
    <source>
        <dbReference type="EMBL" id="MBS2962351.1"/>
    </source>
</evidence>
<gene>
    <name evidence="8" type="ORF">KGA66_04785</name>
</gene>
<feature type="domain" description="Carrier" evidence="7">
    <location>
        <begin position="1"/>
        <end position="66"/>
    </location>
</feature>
<dbReference type="PROSITE" id="PS50075">
    <property type="entry name" value="CARRIER"/>
    <property type="match status" value="1"/>
</dbReference>
<proteinExistence type="predicted"/>
<accession>A0A8J7WHQ5</accession>
<evidence type="ECO:0000256" key="1">
    <source>
        <dbReference type="ARBA" id="ARBA00022450"/>
    </source>
</evidence>
<sequence>MADVLDLNVSDLTDDAHFVADLGMDSLKALEVMVALEKKYEIKITEDEVRDMTNFGDVRELVAAKIA</sequence>
<dbReference type="AlphaFoldDB" id="A0A8J7WHQ5"/>
<reference evidence="8" key="1">
    <citation type="submission" date="2021-04" db="EMBL/GenBank/DDBJ databases">
        <title>Genome based classification of Actinospica acidithermotolerans sp. nov., an actinobacterium isolated from an Indonesian hot spring.</title>
        <authorList>
            <person name="Kusuma A.B."/>
            <person name="Putra K.E."/>
            <person name="Nafisah S."/>
            <person name="Loh J."/>
            <person name="Nouioui I."/>
            <person name="Goodfellow M."/>
        </authorList>
    </citation>
    <scope>NUCLEOTIDE SEQUENCE</scope>
    <source>
        <strain evidence="8">DSM 45618</strain>
    </source>
</reference>
<dbReference type="InterPro" id="IPR009081">
    <property type="entry name" value="PP-bd_ACP"/>
</dbReference>
<dbReference type="SUPFAM" id="SSF47336">
    <property type="entry name" value="ACP-like"/>
    <property type="match status" value="1"/>
</dbReference>
<evidence type="ECO:0000256" key="4">
    <source>
        <dbReference type="ARBA" id="ARBA00022832"/>
    </source>
</evidence>
<protein>
    <submittedName>
        <fullName evidence="8">Acyl carrier protein</fullName>
    </submittedName>
</protein>
<evidence type="ECO:0000313" key="9">
    <source>
        <dbReference type="Proteomes" id="UP000677913"/>
    </source>
</evidence>
<dbReference type="Pfam" id="PF00550">
    <property type="entry name" value="PP-binding"/>
    <property type="match status" value="1"/>
</dbReference>
<dbReference type="GO" id="GO:0000036">
    <property type="term" value="F:acyl carrier activity"/>
    <property type="evidence" value="ECO:0007669"/>
    <property type="project" value="TreeGrafter"/>
</dbReference>
<keyword evidence="3" id="KW-0597">Phosphoprotein</keyword>
<dbReference type="InterPro" id="IPR003231">
    <property type="entry name" value="ACP"/>
</dbReference>
<name>A0A8J7WHQ5_9ACTN</name>
<keyword evidence="6" id="KW-0275">Fatty acid biosynthesis</keyword>
<dbReference type="InterPro" id="IPR036736">
    <property type="entry name" value="ACP-like_sf"/>
</dbReference>
<dbReference type="EMBL" id="JAGSXH010000010">
    <property type="protein sequence ID" value="MBS2962351.1"/>
    <property type="molecule type" value="Genomic_DNA"/>
</dbReference>
<keyword evidence="5" id="KW-0443">Lipid metabolism</keyword>
<keyword evidence="4" id="KW-0276">Fatty acid metabolism</keyword>
<dbReference type="Gene3D" id="1.10.1200.10">
    <property type="entry name" value="ACP-like"/>
    <property type="match status" value="1"/>
</dbReference>
<dbReference type="GO" id="GO:0016020">
    <property type="term" value="C:membrane"/>
    <property type="evidence" value="ECO:0007669"/>
    <property type="project" value="GOC"/>
</dbReference>
<dbReference type="GO" id="GO:0000035">
    <property type="term" value="F:acyl binding"/>
    <property type="evidence" value="ECO:0007669"/>
    <property type="project" value="TreeGrafter"/>
</dbReference>
<dbReference type="GO" id="GO:0005829">
    <property type="term" value="C:cytosol"/>
    <property type="evidence" value="ECO:0007669"/>
    <property type="project" value="TreeGrafter"/>
</dbReference>
<dbReference type="PANTHER" id="PTHR20863">
    <property type="entry name" value="ACYL CARRIER PROTEIN"/>
    <property type="match status" value="1"/>
</dbReference>
<evidence type="ECO:0000256" key="3">
    <source>
        <dbReference type="ARBA" id="ARBA00022553"/>
    </source>
</evidence>
<keyword evidence="2" id="KW-0444">Lipid biosynthesis</keyword>
<evidence type="ECO:0000256" key="6">
    <source>
        <dbReference type="ARBA" id="ARBA00023160"/>
    </source>
</evidence>
<evidence type="ECO:0000256" key="2">
    <source>
        <dbReference type="ARBA" id="ARBA00022516"/>
    </source>
</evidence>
<comment type="caution">
    <text evidence="8">The sequence shown here is derived from an EMBL/GenBank/DDBJ whole genome shotgun (WGS) entry which is preliminary data.</text>
</comment>
<keyword evidence="1" id="KW-0596">Phosphopantetheine</keyword>
<dbReference type="GO" id="GO:0009245">
    <property type="term" value="P:lipid A biosynthetic process"/>
    <property type="evidence" value="ECO:0007669"/>
    <property type="project" value="TreeGrafter"/>
</dbReference>
<organism evidence="8 9">
    <name type="scientific">Actinocrinis puniceicyclus</name>
    <dbReference type="NCBI Taxonomy" id="977794"/>
    <lineage>
        <taxon>Bacteria</taxon>
        <taxon>Bacillati</taxon>
        <taxon>Actinomycetota</taxon>
        <taxon>Actinomycetes</taxon>
        <taxon>Catenulisporales</taxon>
        <taxon>Actinospicaceae</taxon>
        <taxon>Actinocrinis</taxon>
    </lineage>
</organism>
<dbReference type="PANTHER" id="PTHR20863:SF76">
    <property type="entry name" value="CARRIER DOMAIN-CONTAINING PROTEIN"/>
    <property type="match status" value="1"/>
</dbReference>
<evidence type="ECO:0000256" key="5">
    <source>
        <dbReference type="ARBA" id="ARBA00023098"/>
    </source>
</evidence>